<dbReference type="OrthoDB" id="445357at2759"/>
<dbReference type="InterPro" id="IPR027417">
    <property type="entry name" value="P-loop_NTPase"/>
</dbReference>
<evidence type="ECO:0000256" key="4">
    <source>
        <dbReference type="ARBA" id="ARBA00023242"/>
    </source>
</evidence>
<dbReference type="SUPFAM" id="SSF52540">
    <property type="entry name" value="P-loop containing nucleoside triphosphate hydrolases"/>
    <property type="match status" value="1"/>
</dbReference>
<dbReference type="InterPro" id="IPR035778">
    <property type="entry name" value="SPRY_hnRNP_U"/>
</dbReference>
<sequence>MSALDARKLKVADLRAELQRRGLDCRGLKADLTQRLQEALDAELLAGDSGEEEEEATGFVGDPMDDELDDEDHSTAEEEDDEEPAPHLDVEGQKLEQTAEGRKAELAAGKPEPSGETGEEKPKDRPQAPAKHKARLKRPLGQRDPGVNGGQEAETRPSEDGHSEEEEDAEEAASMEAEEQSTGEKGNNDPKSEKSDAVSSDGQQRGVKRPREEHGRTYHEFKEEAYYSRSKSPVLVYEDEDEVDDSLVVLDTYTCDLHFRIYKDRYGGQPLFAETFPALWSGARSTHGVTKGRICFEAKVTKNLSVEEGSGEVPLFRVGWSVDLSSTQLGEDKFSYGFDGRGLKMTDSHFEEYGQAFGLNDVIGCFANLESEEVILSFSKNGEDLGVAFQVSKAALADRALLPHVLCKNCVVELNFGQKEAPFFPSPEDFTFIHSVPSEDLVRPSLPPKTAEECEVLLMVGLPGTGKTHWAQKHNLENPEKRYNVLGINAIMEKMQTKGLETEQLEPQRRDALTQEATRCLIRLVPVASKTKRNFILDQCTVYNSAQRRKLHPFKGYSRKAVVLVPNEEEWKRRLQLRKEAEGDDVPESVVLEMKVNFSLPQKCEYVDEVLYPELSKEDAEKLVAASKEEARRLRANPEKRVNRRNNRNKRNRQVLGLGRGRGHGYSGPVQRWGYDNRSFGHPSQQQYWSQSGNRGGYRNYNERYRDDYDQYYGRNYDYNSYMDYYRQYEEWQNYYPEGDPYYDNYYGYQGYQ</sequence>
<dbReference type="InterPro" id="IPR003034">
    <property type="entry name" value="SAP_dom"/>
</dbReference>
<dbReference type="PROSITE" id="PS50800">
    <property type="entry name" value="SAP"/>
    <property type="match status" value="1"/>
</dbReference>
<dbReference type="Pfam" id="PF00622">
    <property type="entry name" value="SPRY"/>
    <property type="match status" value="1"/>
</dbReference>
<dbReference type="GO" id="GO:0005634">
    <property type="term" value="C:nucleus"/>
    <property type="evidence" value="ECO:0007669"/>
    <property type="project" value="UniProtKB-SubCell"/>
</dbReference>
<dbReference type="FunFam" id="3.40.50.300:FF:000355">
    <property type="entry name" value="Heterogeneous nuclear ribonucleoprotein U-like 1, isoform CRA_a"/>
    <property type="match status" value="1"/>
</dbReference>
<dbReference type="CTD" id="221092"/>
<feature type="compositionally biased region" description="Basic and acidic residues" evidence="5">
    <location>
        <begin position="629"/>
        <end position="641"/>
    </location>
</feature>
<evidence type="ECO:0000313" key="8">
    <source>
        <dbReference type="Proteomes" id="UP000515156"/>
    </source>
</evidence>
<feature type="compositionally biased region" description="Acidic residues" evidence="5">
    <location>
        <begin position="162"/>
        <end position="181"/>
    </location>
</feature>
<dbReference type="PROSITE" id="PS50188">
    <property type="entry name" value="B302_SPRY"/>
    <property type="match status" value="1"/>
</dbReference>
<evidence type="ECO:0000259" key="6">
    <source>
        <dbReference type="PROSITE" id="PS50188"/>
    </source>
</evidence>
<dbReference type="GO" id="GO:0003723">
    <property type="term" value="F:RNA binding"/>
    <property type="evidence" value="ECO:0007669"/>
    <property type="project" value="TreeGrafter"/>
</dbReference>
<dbReference type="Proteomes" id="UP000515156">
    <property type="component" value="Chromosome 11"/>
</dbReference>
<dbReference type="InterPro" id="IPR043136">
    <property type="entry name" value="B30.2/SPRY_sf"/>
</dbReference>
<gene>
    <name evidence="9" type="primary">HNRNPUL2</name>
</gene>
<evidence type="ECO:0000256" key="3">
    <source>
        <dbReference type="ARBA" id="ARBA00022553"/>
    </source>
</evidence>
<comment type="subcellular location">
    <subcellularLocation>
        <location evidence="1">Nucleus</location>
    </subcellularLocation>
</comment>
<organism evidence="8 9">
    <name type="scientific">Microcaecilia unicolor</name>
    <dbReference type="NCBI Taxonomy" id="1415580"/>
    <lineage>
        <taxon>Eukaryota</taxon>
        <taxon>Metazoa</taxon>
        <taxon>Chordata</taxon>
        <taxon>Craniata</taxon>
        <taxon>Vertebrata</taxon>
        <taxon>Euteleostomi</taxon>
        <taxon>Amphibia</taxon>
        <taxon>Gymnophiona</taxon>
        <taxon>Siphonopidae</taxon>
        <taxon>Microcaecilia</taxon>
    </lineage>
</organism>
<dbReference type="SMART" id="SM00513">
    <property type="entry name" value="SAP"/>
    <property type="match status" value="1"/>
</dbReference>
<proteinExistence type="predicted"/>
<keyword evidence="2" id="KW-0488">Methylation</keyword>
<evidence type="ECO:0000256" key="5">
    <source>
        <dbReference type="SAM" id="MobiDB-lite"/>
    </source>
</evidence>
<dbReference type="Gene3D" id="3.40.50.300">
    <property type="entry name" value="P-loop containing nucleotide triphosphate hydrolases"/>
    <property type="match status" value="1"/>
</dbReference>
<dbReference type="InterPro" id="IPR001870">
    <property type="entry name" value="B30.2/SPRY"/>
</dbReference>
<dbReference type="FunCoup" id="A0A6P7ZE34">
    <property type="interactions" value="3820"/>
</dbReference>
<protein>
    <submittedName>
        <fullName evidence="9">Heterogeneous nuclear ribonucleoprotein U-like protein 2</fullName>
    </submittedName>
</protein>
<keyword evidence="3" id="KW-0597">Phosphoprotein</keyword>
<feature type="region of interest" description="Disordered" evidence="5">
    <location>
        <begin position="629"/>
        <end position="668"/>
    </location>
</feature>
<keyword evidence="4" id="KW-0539">Nucleus</keyword>
<dbReference type="KEGG" id="muo:115481149"/>
<dbReference type="Gene3D" id="2.60.120.920">
    <property type="match status" value="1"/>
</dbReference>
<dbReference type="FunFam" id="2.60.120.920:FF:000006">
    <property type="entry name" value="heterogeneous nuclear ribonucleoprotein U isoform X1"/>
    <property type="match status" value="1"/>
</dbReference>
<dbReference type="SUPFAM" id="SSF68906">
    <property type="entry name" value="SAP domain"/>
    <property type="match status" value="1"/>
</dbReference>
<feature type="domain" description="B30.2/SPRY" evidence="6">
    <location>
        <begin position="228"/>
        <end position="421"/>
    </location>
</feature>
<dbReference type="InParanoid" id="A0A6P7ZE34"/>
<reference evidence="8" key="1">
    <citation type="submission" date="2024-06" db="UniProtKB">
        <authorList>
            <consortium name="RefSeq"/>
        </authorList>
    </citation>
    <scope>NUCLEOTIDE SEQUENCE [LARGE SCALE GENOMIC DNA]</scope>
</reference>
<dbReference type="PANTHER" id="PTHR12381:SF66">
    <property type="entry name" value="HETEROGENEOUS NUCLEAR RIBONUCLEOPROTEIN U-LIKE PROTEIN 2"/>
    <property type="match status" value="1"/>
</dbReference>
<dbReference type="CDD" id="cd12884">
    <property type="entry name" value="SPRY_hnRNP"/>
    <property type="match status" value="1"/>
</dbReference>
<feature type="compositionally biased region" description="Basic and acidic residues" evidence="5">
    <location>
        <begin position="84"/>
        <end position="105"/>
    </location>
</feature>
<feature type="compositionally biased region" description="Basic residues" evidence="5">
    <location>
        <begin position="642"/>
        <end position="653"/>
    </location>
</feature>
<keyword evidence="8" id="KW-1185">Reference proteome</keyword>
<feature type="compositionally biased region" description="Basic and acidic residues" evidence="5">
    <location>
        <begin position="209"/>
        <end position="220"/>
    </location>
</feature>
<evidence type="ECO:0000313" key="9">
    <source>
        <dbReference type="RefSeq" id="XP_030076053.1"/>
    </source>
</evidence>
<dbReference type="RefSeq" id="XP_030076053.1">
    <property type="nucleotide sequence ID" value="XM_030220193.1"/>
</dbReference>
<dbReference type="SMART" id="SM00449">
    <property type="entry name" value="SPRY"/>
    <property type="match status" value="1"/>
</dbReference>
<feature type="region of interest" description="Disordered" evidence="5">
    <location>
        <begin position="43"/>
        <end position="220"/>
    </location>
</feature>
<feature type="compositionally biased region" description="Acidic residues" evidence="5">
    <location>
        <begin position="63"/>
        <end position="83"/>
    </location>
</feature>
<name>A0A6P7ZE34_9AMPH</name>
<dbReference type="GeneID" id="115481149"/>
<feature type="compositionally biased region" description="Basic and acidic residues" evidence="5">
    <location>
        <begin position="186"/>
        <end position="196"/>
    </location>
</feature>
<dbReference type="Pfam" id="PF13671">
    <property type="entry name" value="AAA_33"/>
    <property type="match status" value="1"/>
</dbReference>
<evidence type="ECO:0000256" key="2">
    <source>
        <dbReference type="ARBA" id="ARBA00022481"/>
    </source>
</evidence>
<feature type="domain" description="SAP" evidence="7">
    <location>
        <begin position="6"/>
        <end position="40"/>
    </location>
</feature>
<accession>A0A6P7ZE34</accession>
<evidence type="ECO:0000256" key="1">
    <source>
        <dbReference type="ARBA" id="ARBA00004123"/>
    </source>
</evidence>
<feature type="compositionally biased region" description="Basic residues" evidence="5">
    <location>
        <begin position="130"/>
        <end position="140"/>
    </location>
</feature>
<dbReference type="PANTHER" id="PTHR12381">
    <property type="entry name" value="HETEROGENEOUS NUCLEAR RIBONUCLEOPROTEIN U FAMILY MEMBER"/>
    <property type="match status" value="1"/>
</dbReference>
<dbReference type="InterPro" id="IPR013320">
    <property type="entry name" value="ConA-like_dom_sf"/>
</dbReference>
<evidence type="ECO:0000259" key="7">
    <source>
        <dbReference type="PROSITE" id="PS50800"/>
    </source>
</evidence>
<dbReference type="AlphaFoldDB" id="A0A6P7ZE34"/>
<dbReference type="Gene3D" id="1.10.720.30">
    <property type="entry name" value="SAP domain"/>
    <property type="match status" value="1"/>
</dbReference>
<dbReference type="InterPro" id="IPR003877">
    <property type="entry name" value="SPRY_dom"/>
</dbReference>
<dbReference type="GO" id="GO:0000380">
    <property type="term" value="P:alternative mRNA splicing, via spliceosome"/>
    <property type="evidence" value="ECO:0007669"/>
    <property type="project" value="TreeGrafter"/>
</dbReference>
<dbReference type="Pfam" id="PF02037">
    <property type="entry name" value="SAP"/>
    <property type="match status" value="1"/>
</dbReference>
<dbReference type="SUPFAM" id="SSF49899">
    <property type="entry name" value="Concanavalin A-like lectins/glucanases"/>
    <property type="match status" value="1"/>
</dbReference>
<dbReference type="InterPro" id="IPR036361">
    <property type="entry name" value="SAP_dom_sf"/>
</dbReference>
<reference evidence="9" key="2">
    <citation type="submission" date="2025-08" db="UniProtKB">
        <authorList>
            <consortium name="RefSeq"/>
        </authorList>
    </citation>
    <scope>IDENTIFICATION</scope>
</reference>